<gene>
    <name evidence="3" type="ORF">XELAEV_180094638mg</name>
</gene>
<evidence type="ECO:0000313" key="3">
    <source>
        <dbReference type="EMBL" id="OCT97239.1"/>
    </source>
</evidence>
<comment type="similarity">
    <text evidence="1">Belongs to the CCSER family.</text>
</comment>
<dbReference type="EMBL" id="CM004467">
    <property type="protein sequence ID" value="OCT97239.1"/>
    <property type="molecule type" value="Genomic_DNA"/>
</dbReference>
<keyword evidence="2" id="KW-0175">Coiled coil</keyword>
<protein>
    <submittedName>
        <fullName evidence="3">Uncharacterized protein</fullName>
    </submittedName>
</protein>
<dbReference type="AlphaFoldDB" id="A0A974DSF7"/>
<sequence length="30" mass="3540">DVLNNLGSCELDEDDLMLDLEFTEEQNLRR</sequence>
<evidence type="ECO:0000256" key="2">
    <source>
        <dbReference type="ARBA" id="ARBA00023054"/>
    </source>
</evidence>
<organism evidence="3 4">
    <name type="scientific">Xenopus laevis</name>
    <name type="common">African clawed frog</name>
    <dbReference type="NCBI Taxonomy" id="8355"/>
    <lineage>
        <taxon>Eukaryota</taxon>
        <taxon>Metazoa</taxon>
        <taxon>Chordata</taxon>
        <taxon>Craniata</taxon>
        <taxon>Vertebrata</taxon>
        <taxon>Euteleostomi</taxon>
        <taxon>Amphibia</taxon>
        <taxon>Batrachia</taxon>
        <taxon>Anura</taxon>
        <taxon>Pipoidea</taxon>
        <taxon>Pipidae</taxon>
        <taxon>Xenopodinae</taxon>
        <taxon>Xenopus</taxon>
        <taxon>Xenopus</taxon>
    </lineage>
</organism>
<proteinExistence type="inferred from homology"/>
<reference evidence="4" key="1">
    <citation type="journal article" date="2016" name="Nature">
        <title>Genome evolution in the allotetraploid frog Xenopus laevis.</title>
        <authorList>
            <person name="Session A.M."/>
            <person name="Uno Y."/>
            <person name="Kwon T."/>
            <person name="Chapman J.A."/>
            <person name="Toyoda A."/>
            <person name="Takahashi S."/>
            <person name="Fukui A."/>
            <person name="Hikosaka A."/>
            <person name="Suzuki A."/>
            <person name="Kondo M."/>
            <person name="van Heeringen S.J."/>
            <person name="Quigley I."/>
            <person name="Heinz S."/>
            <person name="Ogino H."/>
            <person name="Ochi H."/>
            <person name="Hellsten U."/>
            <person name="Lyons J.B."/>
            <person name="Simakov O."/>
            <person name="Putnam N."/>
            <person name="Stites J."/>
            <person name="Kuroki Y."/>
            <person name="Tanaka T."/>
            <person name="Michiue T."/>
            <person name="Watanabe M."/>
            <person name="Bogdanovic O."/>
            <person name="Lister R."/>
            <person name="Georgiou G."/>
            <person name="Paranjpe S.S."/>
            <person name="van Kruijsbergen I."/>
            <person name="Shu S."/>
            <person name="Carlson J."/>
            <person name="Kinoshita T."/>
            <person name="Ohta Y."/>
            <person name="Mawaribuchi S."/>
            <person name="Jenkins J."/>
            <person name="Grimwood J."/>
            <person name="Schmutz J."/>
            <person name="Mitros T."/>
            <person name="Mozaffari S.V."/>
            <person name="Suzuki Y."/>
            <person name="Haramoto Y."/>
            <person name="Yamamoto T.S."/>
            <person name="Takagi C."/>
            <person name="Heald R."/>
            <person name="Miller K."/>
            <person name="Haudenschild C."/>
            <person name="Kitzman J."/>
            <person name="Nakayama T."/>
            <person name="Izutsu Y."/>
            <person name="Robert J."/>
            <person name="Fortriede J."/>
            <person name="Burns K."/>
            <person name="Lotay V."/>
            <person name="Karimi K."/>
            <person name="Yasuoka Y."/>
            <person name="Dichmann D.S."/>
            <person name="Flajnik M.F."/>
            <person name="Houston D.W."/>
            <person name="Shendure J."/>
            <person name="DuPasquier L."/>
            <person name="Vize P.D."/>
            <person name="Zorn A.M."/>
            <person name="Ito M."/>
            <person name="Marcotte E.M."/>
            <person name="Wallingford J.B."/>
            <person name="Ito Y."/>
            <person name="Asashima M."/>
            <person name="Ueno N."/>
            <person name="Matsuda Y."/>
            <person name="Veenstra G.J."/>
            <person name="Fujiyama A."/>
            <person name="Harland R.M."/>
            <person name="Taira M."/>
            <person name="Rokhsar D.S."/>
        </authorList>
    </citation>
    <scope>NUCLEOTIDE SEQUENCE [LARGE SCALE GENOMIC DNA]</scope>
    <source>
        <strain evidence="4">J</strain>
    </source>
</reference>
<accession>A0A974DSF7</accession>
<dbReference type="PANTHER" id="PTHR22461:SF1">
    <property type="entry name" value="SERINE-RICH COILED-COIL DOMAIN-CONTAINING PROTEIN 1"/>
    <property type="match status" value="1"/>
</dbReference>
<feature type="non-terminal residue" evidence="3">
    <location>
        <position position="1"/>
    </location>
</feature>
<dbReference type="InterPro" id="IPR029627">
    <property type="entry name" value="CCSER"/>
</dbReference>
<feature type="non-terminal residue" evidence="3">
    <location>
        <position position="30"/>
    </location>
</feature>
<evidence type="ECO:0000313" key="4">
    <source>
        <dbReference type="Proteomes" id="UP000694892"/>
    </source>
</evidence>
<dbReference type="OMA" id="TDWPLQG"/>
<name>A0A974DSF7_XENLA</name>
<dbReference type="Proteomes" id="UP000694892">
    <property type="component" value="Chromosome 1S"/>
</dbReference>
<evidence type="ECO:0000256" key="1">
    <source>
        <dbReference type="ARBA" id="ARBA00010949"/>
    </source>
</evidence>
<dbReference type="PANTHER" id="PTHR22461">
    <property type="entry name" value="SERINE-RICH COILED-COIL DOMAIN-CONTAINING PROTEIN 2-RELATED"/>
    <property type="match status" value="1"/>
</dbReference>